<dbReference type="Gene3D" id="1.20.1280.50">
    <property type="match status" value="1"/>
</dbReference>
<dbReference type="PANTHER" id="PTHR31639:SF256">
    <property type="entry name" value="OS07G0242900 PROTEIN"/>
    <property type="match status" value="1"/>
</dbReference>
<dbReference type="InterPro" id="IPR001810">
    <property type="entry name" value="F-box_dom"/>
</dbReference>
<accession>A0AAD5ZZK7</accession>
<reference evidence="3 4" key="1">
    <citation type="journal article" date="2022" name="Cell">
        <title>Repeat-based holocentromeres influence genome architecture and karyotype evolution.</title>
        <authorList>
            <person name="Hofstatter P.G."/>
            <person name="Thangavel G."/>
            <person name="Lux T."/>
            <person name="Neumann P."/>
            <person name="Vondrak T."/>
            <person name="Novak P."/>
            <person name="Zhang M."/>
            <person name="Costa L."/>
            <person name="Castellani M."/>
            <person name="Scott A."/>
            <person name="Toegelov H."/>
            <person name="Fuchs J."/>
            <person name="Mata-Sucre Y."/>
            <person name="Dias Y."/>
            <person name="Vanzela A.L.L."/>
            <person name="Huettel B."/>
            <person name="Almeida C.C.S."/>
            <person name="Simkova H."/>
            <person name="Souza G."/>
            <person name="Pedrosa-Harand A."/>
            <person name="Macas J."/>
            <person name="Mayer K.F.X."/>
            <person name="Houben A."/>
            <person name="Marques A."/>
        </authorList>
    </citation>
    <scope>NUCLEOTIDE SEQUENCE [LARGE SCALE GENOMIC DNA]</scope>
    <source>
        <strain evidence="3">RhyTen1mFocal</strain>
    </source>
</reference>
<organism evidence="3 4">
    <name type="scientific">Rhynchospora tenuis</name>
    <dbReference type="NCBI Taxonomy" id="198213"/>
    <lineage>
        <taxon>Eukaryota</taxon>
        <taxon>Viridiplantae</taxon>
        <taxon>Streptophyta</taxon>
        <taxon>Embryophyta</taxon>
        <taxon>Tracheophyta</taxon>
        <taxon>Spermatophyta</taxon>
        <taxon>Magnoliopsida</taxon>
        <taxon>Liliopsida</taxon>
        <taxon>Poales</taxon>
        <taxon>Cyperaceae</taxon>
        <taxon>Cyperoideae</taxon>
        <taxon>Rhynchosporeae</taxon>
        <taxon>Rhynchospora</taxon>
    </lineage>
</organism>
<evidence type="ECO:0000313" key="3">
    <source>
        <dbReference type="EMBL" id="KAJ3706981.1"/>
    </source>
</evidence>
<dbReference type="PANTHER" id="PTHR31639">
    <property type="entry name" value="F-BOX PROTEIN-LIKE"/>
    <property type="match status" value="1"/>
</dbReference>
<dbReference type="Gene3D" id="3.80.10.10">
    <property type="entry name" value="Ribonuclease Inhibitor"/>
    <property type="match status" value="1"/>
</dbReference>
<dbReference type="AlphaFoldDB" id="A0AAD5ZZK7"/>
<feature type="domain" description="F-box" evidence="1">
    <location>
        <begin position="7"/>
        <end position="45"/>
    </location>
</feature>
<name>A0AAD5ZZK7_9POAL</name>
<dbReference type="SUPFAM" id="SSF81383">
    <property type="entry name" value="F-box domain"/>
    <property type="match status" value="1"/>
</dbReference>
<feature type="domain" description="F-box/LRR-repeat protein 15/At3g58940/PEG3-like LRR" evidence="2">
    <location>
        <begin position="110"/>
        <end position="331"/>
    </location>
</feature>
<sequence>MAGADRISSLPSELKVSILSCLSVKDAIRTSTLARSWRHVWTLLPCLSLGIYEDLLGDTDDTTDIPVKSSWIERVHHLVSSLRGPLLVFELFHCFHFGQSTLLQSLLDLLLKKVGVEKLGLWIQTQVDPVLLYPVVLYLPSFHSLKELSLSGCLIILPTGFLGFNRLTTLNLNEVHISSDDLHSLVHTSNNLTTLVILNIVATEKPLLLNFSLPLLRHLTFGINESVENVSVVCAPCLDQAHIYIWNYTDSKEKLASVALRLVTSAVTVSSLNLDFDVLKFFSLVTLPFNFTFPRLRCLKLHLHIPTSNKRLYSAFFWLLRCMPFLEELKVELESEFSSQTSWVAIPMREFLVKKQGGLSCLDQTLKSVRIRTESLIDVMTSIAVVKFFLVNANVLRLLKIAHWTGSEVMPIMIEDLQKTKVASSDAKVVIHRHGENVTFDVR</sequence>
<protein>
    <recommendedName>
        <fullName evidence="5">F-box domain-containing protein</fullName>
    </recommendedName>
</protein>
<evidence type="ECO:0000259" key="2">
    <source>
        <dbReference type="Pfam" id="PF24758"/>
    </source>
</evidence>
<dbReference type="InterPro" id="IPR032675">
    <property type="entry name" value="LRR_dom_sf"/>
</dbReference>
<dbReference type="InterPro" id="IPR036047">
    <property type="entry name" value="F-box-like_dom_sf"/>
</dbReference>
<gene>
    <name evidence="3" type="ORF">LUZ61_010686</name>
</gene>
<comment type="caution">
    <text evidence="3">The sequence shown here is derived from an EMBL/GenBank/DDBJ whole genome shotgun (WGS) entry which is preliminary data.</text>
</comment>
<evidence type="ECO:0000259" key="1">
    <source>
        <dbReference type="Pfam" id="PF00646"/>
    </source>
</evidence>
<dbReference type="Proteomes" id="UP001210211">
    <property type="component" value="Unassembled WGS sequence"/>
</dbReference>
<dbReference type="Pfam" id="PF24758">
    <property type="entry name" value="LRR_At5g56370"/>
    <property type="match status" value="1"/>
</dbReference>
<evidence type="ECO:0008006" key="5">
    <source>
        <dbReference type="Google" id="ProtNLM"/>
    </source>
</evidence>
<proteinExistence type="predicted"/>
<evidence type="ECO:0000313" key="4">
    <source>
        <dbReference type="Proteomes" id="UP001210211"/>
    </source>
</evidence>
<dbReference type="Pfam" id="PF00646">
    <property type="entry name" value="F-box"/>
    <property type="match status" value="1"/>
</dbReference>
<keyword evidence="4" id="KW-1185">Reference proteome</keyword>
<dbReference type="SUPFAM" id="SSF52047">
    <property type="entry name" value="RNI-like"/>
    <property type="match status" value="1"/>
</dbReference>
<dbReference type="EMBL" id="JAMRDG010000001">
    <property type="protein sequence ID" value="KAJ3706981.1"/>
    <property type="molecule type" value="Genomic_DNA"/>
</dbReference>
<dbReference type="InterPro" id="IPR055411">
    <property type="entry name" value="LRR_FXL15/At3g58940/PEG3-like"/>
</dbReference>